<dbReference type="HOGENOM" id="CLU_104314_0_0_1"/>
<evidence type="ECO:0000313" key="3">
    <source>
        <dbReference type="Proteomes" id="UP000054279"/>
    </source>
</evidence>
<reference evidence="2 3" key="1">
    <citation type="submission" date="2014-06" db="EMBL/GenBank/DDBJ databases">
        <title>Evolutionary Origins and Diversification of the Mycorrhizal Mutualists.</title>
        <authorList>
            <consortium name="DOE Joint Genome Institute"/>
            <consortium name="Mycorrhizal Genomics Consortium"/>
            <person name="Kohler A."/>
            <person name="Kuo A."/>
            <person name="Nagy L.G."/>
            <person name="Floudas D."/>
            <person name="Copeland A."/>
            <person name="Barry K.W."/>
            <person name="Cichocki N."/>
            <person name="Veneault-Fourrey C."/>
            <person name="LaButti K."/>
            <person name="Lindquist E.A."/>
            <person name="Lipzen A."/>
            <person name="Lundell T."/>
            <person name="Morin E."/>
            <person name="Murat C."/>
            <person name="Riley R."/>
            <person name="Ohm R."/>
            <person name="Sun H."/>
            <person name="Tunlid A."/>
            <person name="Henrissat B."/>
            <person name="Grigoriev I.V."/>
            <person name="Hibbett D.S."/>
            <person name="Martin F."/>
        </authorList>
    </citation>
    <scope>NUCLEOTIDE SEQUENCE [LARGE SCALE GENOMIC DNA]</scope>
    <source>
        <strain evidence="2 3">SS14</strain>
    </source>
</reference>
<organism evidence="2 3">
    <name type="scientific">Sphaerobolus stellatus (strain SS14)</name>
    <dbReference type="NCBI Taxonomy" id="990650"/>
    <lineage>
        <taxon>Eukaryota</taxon>
        <taxon>Fungi</taxon>
        <taxon>Dikarya</taxon>
        <taxon>Basidiomycota</taxon>
        <taxon>Agaricomycotina</taxon>
        <taxon>Agaricomycetes</taxon>
        <taxon>Phallomycetidae</taxon>
        <taxon>Geastrales</taxon>
        <taxon>Sphaerobolaceae</taxon>
        <taxon>Sphaerobolus</taxon>
    </lineage>
</organism>
<sequence>MFMLSPLFVALLATLSYASPAIVETRSGPPEQDNVCNPVGIDKTIRYFLQSTSIPTKVWQAEEVTADTFNFVDLQSKTTTTSGQALNNQLWSIQPINNGNSFAFISAGPTATVCAGGDGGLLDKVACDGVFNTSMVAQPAQFFISCTTCDAKGKGATNCQIQSAFEGQCALFFSERDNAILLDDCSSSQPNQFWDIVPEA</sequence>
<gene>
    <name evidence="2" type="ORF">M422DRAFT_272296</name>
</gene>
<name>A0A0C9UBW1_SPHS4</name>
<keyword evidence="3" id="KW-1185">Reference proteome</keyword>
<dbReference type="EMBL" id="KN837363">
    <property type="protein sequence ID" value="KIJ26602.1"/>
    <property type="molecule type" value="Genomic_DNA"/>
</dbReference>
<evidence type="ECO:0000256" key="1">
    <source>
        <dbReference type="SAM" id="SignalP"/>
    </source>
</evidence>
<evidence type="ECO:0000313" key="2">
    <source>
        <dbReference type="EMBL" id="KIJ26602.1"/>
    </source>
</evidence>
<keyword evidence="1" id="KW-0732">Signal</keyword>
<feature type="chain" id="PRO_5002214229" description="Ricin B lectin domain-containing protein" evidence="1">
    <location>
        <begin position="19"/>
        <end position="200"/>
    </location>
</feature>
<dbReference type="Proteomes" id="UP000054279">
    <property type="component" value="Unassembled WGS sequence"/>
</dbReference>
<evidence type="ECO:0008006" key="4">
    <source>
        <dbReference type="Google" id="ProtNLM"/>
    </source>
</evidence>
<protein>
    <recommendedName>
        <fullName evidence="4">Ricin B lectin domain-containing protein</fullName>
    </recommendedName>
</protein>
<feature type="signal peptide" evidence="1">
    <location>
        <begin position="1"/>
        <end position="18"/>
    </location>
</feature>
<dbReference type="AlphaFoldDB" id="A0A0C9UBW1"/>
<accession>A0A0C9UBW1</accession>
<proteinExistence type="predicted"/>